<dbReference type="PROSITE" id="PS50181">
    <property type="entry name" value="FBOX"/>
    <property type="match status" value="1"/>
</dbReference>
<dbReference type="Gene3D" id="1.20.1280.50">
    <property type="match status" value="1"/>
</dbReference>
<keyword evidence="4" id="KW-1185">Reference proteome</keyword>
<dbReference type="SUPFAM" id="SSF117281">
    <property type="entry name" value="Kelch motif"/>
    <property type="match status" value="1"/>
</dbReference>
<organism evidence="3 4">
    <name type="scientific">Phyllotreta striolata</name>
    <name type="common">Striped flea beetle</name>
    <name type="synonym">Crioceris striolata</name>
    <dbReference type="NCBI Taxonomy" id="444603"/>
    <lineage>
        <taxon>Eukaryota</taxon>
        <taxon>Metazoa</taxon>
        <taxon>Ecdysozoa</taxon>
        <taxon>Arthropoda</taxon>
        <taxon>Hexapoda</taxon>
        <taxon>Insecta</taxon>
        <taxon>Pterygota</taxon>
        <taxon>Neoptera</taxon>
        <taxon>Endopterygota</taxon>
        <taxon>Coleoptera</taxon>
        <taxon>Polyphaga</taxon>
        <taxon>Cucujiformia</taxon>
        <taxon>Chrysomeloidea</taxon>
        <taxon>Chrysomelidae</taxon>
        <taxon>Galerucinae</taxon>
        <taxon>Alticini</taxon>
        <taxon>Phyllotreta</taxon>
    </lineage>
</organism>
<protein>
    <recommendedName>
        <fullName evidence="2">F-box domain-containing protein</fullName>
    </recommendedName>
</protein>
<proteinExistence type="predicted"/>
<dbReference type="GO" id="GO:1990756">
    <property type="term" value="F:ubiquitin-like ligase-substrate adaptor activity"/>
    <property type="evidence" value="ECO:0007669"/>
    <property type="project" value="TreeGrafter"/>
</dbReference>
<dbReference type="SUPFAM" id="SSF81383">
    <property type="entry name" value="F-box domain"/>
    <property type="match status" value="1"/>
</dbReference>
<evidence type="ECO:0000259" key="2">
    <source>
        <dbReference type="PROSITE" id="PS50181"/>
    </source>
</evidence>
<accession>A0A9N9TXP5</accession>
<dbReference type="InterPro" id="IPR001810">
    <property type="entry name" value="F-box_dom"/>
</dbReference>
<dbReference type="Proteomes" id="UP001153712">
    <property type="component" value="Chromosome 8"/>
</dbReference>
<dbReference type="InterPro" id="IPR015915">
    <property type="entry name" value="Kelch-typ_b-propeller"/>
</dbReference>
<name>A0A9N9TXP5_PHYSR</name>
<dbReference type="PANTHER" id="PTHR46432:SF1">
    <property type="entry name" value="F-BOX ONLY PROTEIN 42"/>
    <property type="match status" value="1"/>
</dbReference>
<dbReference type="Pfam" id="PF13415">
    <property type="entry name" value="Beta-prop_FBX42"/>
    <property type="match status" value="1"/>
</dbReference>
<dbReference type="SMART" id="SM00256">
    <property type="entry name" value="FBOX"/>
    <property type="match status" value="1"/>
</dbReference>
<dbReference type="Gene3D" id="2.120.10.80">
    <property type="entry name" value="Kelch-type beta propeller"/>
    <property type="match status" value="1"/>
</dbReference>
<dbReference type="InterPro" id="IPR052821">
    <property type="entry name" value="F-box_only_SRC"/>
</dbReference>
<dbReference type="Pfam" id="PF12937">
    <property type="entry name" value="F-box-like"/>
    <property type="match status" value="1"/>
</dbReference>
<sequence>MTLTNMDSLPDEVLEFILSLLPPYKDLHDCMSVNKRWRRCVLNVAKQKQRNLYRAINEFDVRWERISPIEMAPTISKRYSHAAVVYDNSMFVFGGCTCAMTTFNDLWRLDLSKRQWIRPLAMGTYPSPKACSSMVRFNHTLVLFGGWTYPPSYPLYQSWHLFNELHVYDIISNRWTLIPTENTPPPVAGHSVSVVNDDMIIFGGLQKPCNAVHCEKSSDIWRLNLNTWTWHKQEVENGPKPVGRFGQTQVVIDSKNLLILGGSGEPNYHYCDAWILNMEGELWTWKKVEILDKNNEPLNIWSSPGCKIDDKIVVLNRIKETKKYPIASYYPKTTWNLESARTAPEDSRLSRIDLANRPTDKDENVNGKRGTLRNPRRDIDEESVVTNNVKVHTLPGSSTLNMAAFNGPAERKIETTERIREKRLANLLKVEENLTKGAYKREKKTHYLGVYVLDISRVLEDPPVAVWLQPKNLKNGPEETILYTLVKGKSELVMFGGIQKDAHLIGLSKNLSSQISNSLHFITAPSYVI</sequence>
<dbReference type="OrthoDB" id="9973021at2759"/>
<dbReference type="GO" id="GO:0019005">
    <property type="term" value="C:SCF ubiquitin ligase complex"/>
    <property type="evidence" value="ECO:0007669"/>
    <property type="project" value="TreeGrafter"/>
</dbReference>
<gene>
    <name evidence="3" type="ORF">PHYEVI_LOCUS10565</name>
</gene>
<dbReference type="AlphaFoldDB" id="A0A9N9TXP5"/>
<feature type="region of interest" description="Disordered" evidence="1">
    <location>
        <begin position="340"/>
        <end position="374"/>
    </location>
</feature>
<reference evidence="3" key="1">
    <citation type="submission" date="2022-01" db="EMBL/GenBank/DDBJ databases">
        <authorList>
            <person name="King R."/>
        </authorList>
    </citation>
    <scope>NUCLEOTIDE SEQUENCE</scope>
</reference>
<feature type="domain" description="F-box" evidence="2">
    <location>
        <begin position="3"/>
        <end position="56"/>
    </location>
</feature>
<evidence type="ECO:0000313" key="4">
    <source>
        <dbReference type="Proteomes" id="UP001153712"/>
    </source>
</evidence>
<dbReference type="InterPro" id="IPR036047">
    <property type="entry name" value="F-box-like_dom_sf"/>
</dbReference>
<evidence type="ECO:0000256" key="1">
    <source>
        <dbReference type="SAM" id="MobiDB-lite"/>
    </source>
</evidence>
<dbReference type="EMBL" id="OU900101">
    <property type="protein sequence ID" value="CAG9864308.1"/>
    <property type="molecule type" value="Genomic_DNA"/>
</dbReference>
<dbReference type="PANTHER" id="PTHR46432">
    <property type="entry name" value="F-BOX ONLY PROTEIN 42"/>
    <property type="match status" value="1"/>
</dbReference>
<evidence type="ECO:0000313" key="3">
    <source>
        <dbReference type="EMBL" id="CAG9864308.1"/>
    </source>
</evidence>